<dbReference type="GO" id="GO:0036297">
    <property type="term" value="P:interstrand cross-link repair"/>
    <property type="evidence" value="ECO:0007669"/>
    <property type="project" value="InterPro"/>
</dbReference>
<dbReference type="EC" id="3.1.4.1" evidence="5"/>
<evidence type="ECO:0000256" key="5">
    <source>
        <dbReference type="ARBA" id="ARBA00012029"/>
    </source>
</evidence>
<dbReference type="PANTHER" id="PTHR15749:SF4">
    <property type="entry name" value="FANCONI-ASSOCIATED NUCLEASE 1"/>
    <property type="match status" value="1"/>
</dbReference>
<dbReference type="GO" id="GO:0004528">
    <property type="term" value="F:phosphodiesterase I activity"/>
    <property type="evidence" value="ECO:0007669"/>
    <property type="project" value="UniProtKB-EC"/>
</dbReference>
<evidence type="ECO:0000256" key="6">
    <source>
        <dbReference type="ARBA" id="ARBA00022722"/>
    </source>
</evidence>
<comment type="caution">
    <text evidence="12">The sequence shown here is derived from an EMBL/GenBank/DDBJ whole genome shotgun (WGS) entry which is preliminary data.</text>
</comment>
<dbReference type="GO" id="GO:0046872">
    <property type="term" value="F:metal ion binding"/>
    <property type="evidence" value="ECO:0007669"/>
    <property type="project" value="UniProtKB-KW"/>
</dbReference>
<evidence type="ECO:0000313" key="13">
    <source>
        <dbReference type="Proteomes" id="UP000754644"/>
    </source>
</evidence>
<dbReference type="Pfam" id="PF21315">
    <property type="entry name" value="FAN1_HTH"/>
    <property type="match status" value="1"/>
</dbReference>
<dbReference type="AlphaFoldDB" id="A0A972VWB1"/>
<evidence type="ECO:0000256" key="1">
    <source>
        <dbReference type="ARBA" id="ARBA00000983"/>
    </source>
</evidence>
<name>A0A972VWB1_9GAMM</name>
<dbReference type="InterPro" id="IPR033315">
    <property type="entry name" value="Fan1-like"/>
</dbReference>
<evidence type="ECO:0000259" key="11">
    <source>
        <dbReference type="SMART" id="SM00990"/>
    </source>
</evidence>
<dbReference type="SMART" id="SM00990">
    <property type="entry name" value="VRR_NUC"/>
    <property type="match status" value="1"/>
</dbReference>
<dbReference type="Proteomes" id="UP000754644">
    <property type="component" value="Unassembled WGS sequence"/>
</dbReference>
<keyword evidence="9" id="KW-0460">Magnesium</keyword>
<evidence type="ECO:0000256" key="2">
    <source>
        <dbReference type="ARBA" id="ARBA00001936"/>
    </source>
</evidence>
<dbReference type="InterPro" id="IPR011856">
    <property type="entry name" value="tRNA_endonuc-like_dom_sf"/>
</dbReference>
<comment type="catalytic activity">
    <reaction evidence="1">
        <text>Hydrolytically removes 5'-nucleotides successively from the 3'-hydroxy termini of 3'-hydroxy-terminated oligonucleotides.</text>
        <dbReference type="EC" id="3.1.4.1"/>
    </reaction>
</comment>
<keyword evidence="7" id="KW-0479">Metal-binding</keyword>
<protein>
    <recommendedName>
        <fullName evidence="5">phosphodiesterase I</fullName>
        <ecNumber evidence="5">3.1.4.1</ecNumber>
    </recommendedName>
</protein>
<comment type="similarity">
    <text evidence="4">Belongs to the FAN1 family.</text>
</comment>
<comment type="cofactor">
    <cofactor evidence="2">
        <name>Mn(2+)</name>
        <dbReference type="ChEBI" id="CHEBI:29035"/>
    </cofactor>
</comment>
<dbReference type="Pfam" id="PF08774">
    <property type="entry name" value="VRR_NUC"/>
    <property type="match status" value="1"/>
</dbReference>
<reference evidence="12" key="1">
    <citation type="submission" date="2020-05" db="EMBL/GenBank/DDBJ databases">
        <title>Sulfur intermediates as new biogeochemical hubs in an aquatic model microbial ecosystem.</title>
        <authorList>
            <person name="Vigneron A."/>
        </authorList>
    </citation>
    <scope>NUCLEOTIDE SEQUENCE</scope>
    <source>
        <strain evidence="12">Bin.250</strain>
    </source>
</reference>
<evidence type="ECO:0000256" key="10">
    <source>
        <dbReference type="ARBA" id="ARBA00023211"/>
    </source>
</evidence>
<evidence type="ECO:0000256" key="4">
    <source>
        <dbReference type="ARBA" id="ARBA00005533"/>
    </source>
</evidence>
<evidence type="ECO:0000256" key="9">
    <source>
        <dbReference type="ARBA" id="ARBA00022842"/>
    </source>
</evidence>
<keyword evidence="8" id="KW-0378">Hydrolase</keyword>
<dbReference type="InterPro" id="IPR014883">
    <property type="entry name" value="VRR_NUC"/>
</dbReference>
<evidence type="ECO:0000256" key="7">
    <source>
        <dbReference type="ARBA" id="ARBA00022723"/>
    </source>
</evidence>
<keyword evidence="6" id="KW-0540">Nuclease</keyword>
<dbReference type="EMBL" id="JABMOJ010000106">
    <property type="protein sequence ID" value="NQV64287.1"/>
    <property type="molecule type" value="Genomic_DNA"/>
</dbReference>
<evidence type="ECO:0000256" key="3">
    <source>
        <dbReference type="ARBA" id="ARBA00001946"/>
    </source>
</evidence>
<comment type="cofactor">
    <cofactor evidence="3">
        <name>Mg(2+)</name>
        <dbReference type="ChEBI" id="CHEBI:18420"/>
    </cofactor>
</comment>
<keyword evidence="10" id="KW-0464">Manganese</keyword>
<evidence type="ECO:0000256" key="8">
    <source>
        <dbReference type="ARBA" id="ARBA00022801"/>
    </source>
</evidence>
<dbReference type="Gene3D" id="3.40.1350.10">
    <property type="match status" value="1"/>
</dbReference>
<gene>
    <name evidence="12" type="ORF">HQ497_02880</name>
</gene>
<dbReference type="GO" id="GO:0003676">
    <property type="term" value="F:nucleic acid binding"/>
    <property type="evidence" value="ECO:0007669"/>
    <property type="project" value="InterPro"/>
</dbReference>
<organism evidence="12 13">
    <name type="scientific">SAR86 cluster bacterium</name>
    <dbReference type="NCBI Taxonomy" id="2030880"/>
    <lineage>
        <taxon>Bacteria</taxon>
        <taxon>Pseudomonadati</taxon>
        <taxon>Pseudomonadota</taxon>
        <taxon>Gammaproteobacteria</taxon>
        <taxon>SAR86 cluster</taxon>
    </lineage>
</organism>
<proteinExistence type="inferred from homology"/>
<sequence>MNALVADLPIGYYRDNFVFLLKFVVDRYADLLNQTESDYAARFEGLSLPAQRLYVRLALRKGPLFRSDKIAYAEIPQRDAAIEELIRCGFLDGGVDEDLDILLKLLLKSELLRLRPSCHGLNREALLAELVPTVSRDEFFTSIDFQVYRPRHLDTLRVFRLLFFGNLHQNFTEFVLNDLGIQPYENYAIDRLSRFFDRREKIEQALALGSLGEQADAWILAKDIEGLRSYQALLPVGLDPGLQRRLDKMNNRVARQLERQQAHEAALSLYQHTASGAARERSARILAAHLGRVDAAMSLCERILAAPAHEAEFEFAVGFAARLQKKVESRNRPELPVLPLPDYPVQRLSLDRQPGKRVELAVVEDFECAGDQAYYVENSLFNGIFGLAYWDIIFAPVQGVFFHPFQRGPADLYTPAFASARTKALQLRRQELGSVADLRARVLAVAEQKSGLANPFVSWGYISVELFECCFERIPIGHFQAIFDRLLVDPHANRSGFPDLIIFPASGSYLLAEVKGPNDKLQANQIRWLRYFAAAQIPHRLVNVEWH</sequence>
<feature type="domain" description="VRR-NUC" evidence="11">
    <location>
        <begin position="438"/>
        <end position="546"/>
    </location>
</feature>
<evidence type="ECO:0000313" key="12">
    <source>
        <dbReference type="EMBL" id="NQV64287.1"/>
    </source>
</evidence>
<accession>A0A972VWB1</accession>
<dbReference type="PANTHER" id="PTHR15749">
    <property type="entry name" value="FANCONI-ASSOCIATED NUCLEASE 1"/>
    <property type="match status" value="1"/>
</dbReference>
<dbReference type="InterPro" id="IPR049125">
    <property type="entry name" value="FAN1-like_WH"/>
</dbReference>